<feature type="compositionally biased region" description="Low complexity" evidence="5">
    <location>
        <begin position="7"/>
        <end position="20"/>
    </location>
</feature>
<name>A0A5N5SVD2_9CRUS</name>
<evidence type="ECO:0000256" key="3">
    <source>
        <dbReference type="ARBA" id="ARBA00022490"/>
    </source>
</evidence>
<evidence type="ECO:0000259" key="6">
    <source>
        <dbReference type="Pfam" id="PF04419"/>
    </source>
</evidence>
<dbReference type="SUPFAM" id="SSF118359">
    <property type="entry name" value="Expressed protein At2g23090/F21P24.15"/>
    <property type="match status" value="1"/>
</dbReference>
<feature type="region of interest" description="Disordered" evidence="5">
    <location>
        <begin position="58"/>
        <end position="77"/>
    </location>
</feature>
<evidence type="ECO:0000256" key="4">
    <source>
        <dbReference type="ARBA" id="ARBA00023242"/>
    </source>
</evidence>
<comment type="caution">
    <text evidence="7">The sequence shown here is derived from an EMBL/GenBank/DDBJ whole genome shotgun (WGS) entry which is preliminary data.</text>
</comment>
<dbReference type="OrthoDB" id="73348at2759"/>
<evidence type="ECO:0000256" key="1">
    <source>
        <dbReference type="ARBA" id="ARBA00004123"/>
    </source>
</evidence>
<keyword evidence="3" id="KW-0963">Cytoplasm</keyword>
<dbReference type="PANTHER" id="PTHR21213">
    <property type="entry name" value="GEO09665P1-RELATED"/>
    <property type="match status" value="1"/>
</dbReference>
<dbReference type="InterPro" id="IPR007513">
    <property type="entry name" value="SERF-like_N"/>
</dbReference>
<evidence type="ECO:0000256" key="5">
    <source>
        <dbReference type="SAM" id="MobiDB-lite"/>
    </source>
</evidence>
<dbReference type="GO" id="GO:0005634">
    <property type="term" value="C:nucleus"/>
    <property type="evidence" value="ECO:0007669"/>
    <property type="project" value="UniProtKB-SubCell"/>
</dbReference>
<feature type="domain" description="Small EDRK-rich factor-like N-terminal" evidence="6">
    <location>
        <begin position="1"/>
        <end position="40"/>
    </location>
</feature>
<keyword evidence="4" id="KW-0539">Nucleus</keyword>
<evidence type="ECO:0000313" key="8">
    <source>
        <dbReference type="Proteomes" id="UP000326759"/>
    </source>
</evidence>
<evidence type="ECO:0000256" key="2">
    <source>
        <dbReference type="ARBA" id="ARBA00004496"/>
    </source>
</evidence>
<dbReference type="AlphaFoldDB" id="A0A5N5SVD2"/>
<proteinExistence type="predicted"/>
<dbReference type="Gene3D" id="4.10.1050.10">
    <property type="entry name" value="At2g23090-like"/>
    <property type="match status" value="1"/>
</dbReference>
<feature type="region of interest" description="Disordered" evidence="5">
    <location>
        <begin position="1"/>
        <end position="37"/>
    </location>
</feature>
<dbReference type="InterPro" id="IPR045230">
    <property type="entry name" value="MBS1/2-like"/>
</dbReference>
<dbReference type="Pfam" id="PF04419">
    <property type="entry name" value="SERF-like_N"/>
    <property type="match status" value="1"/>
</dbReference>
<dbReference type="Proteomes" id="UP000326759">
    <property type="component" value="Unassembled WGS sequence"/>
</dbReference>
<keyword evidence="8" id="KW-1185">Reference proteome</keyword>
<accession>A0A5N5SVD2</accession>
<comment type="subcellular location">
    <subcellularLocation>
        <location evidence="2">Cytoplasm</location>
    </subcellularLocation>
    <subcellularLocation>
        <location evidence="1">Nucleus</location>
    </subcellularLocation>
</comment>
<gene>
    <name evidence="7" type="ORF">Anas_04156</name>
</gene>
<dbReference type="GO" id="GO:0005737">
    <property type="term" value="C:cytoplasm"/>
    <property type="evidence" value="ECO:0007669"/>
    <property type="project" value="UniProtKB-SubCell"/>
</dbReference>
<dbReference type="PANTHER" id="PTHR21213:SF0">
    <property type="entry name" value="ZINC FINGER PROTEIN 706"/>
    <property type="match status" value="1"/>
</dbReference>
<reference evidence="7 8" key="1">
    <citation type="journal article" date="2019" name="PLoS Biol.">
        <title>Sex chromosomes control vertical transmission of feminizing Wolbachia symbionts in an isopod.</title>
        <authorList>
            <person name="Becking T."/>
            <person name="Chebbi M.A."/>
            <person name="Giraud I."/>
            <person name="Moumen B."/>
            <person name="Laverre T."/>
            <person name="Caubet Y."/>
            <person name="Peccoud J."/>
            <person name="Gilbert C."/>
            <person name="Cordaux R."/>
        </authorList>
    </citation>
    <scope>NUCLEOTIDE SEQUENCE [LARGE SCALE GENOMIC DNA]</scope>
    <source>
        <strain evidence="7">ANa2</strain>
        <tissue evidence="7">Whole body excluding digestive tract and cuticle</tissue>
    </source>
</reference>
<organism evidence="7 8">
    <name type="scientific">Armadillidium nasatum</name>
    <dbReference type="NCBI Taxonomy" id="96803"/>
    <lineage>
        <taxon>Eukaryota</taxon>
        <taxon>Metazoa</taxon>
        <taxon>Ecdysozoa</taxon>
        <taxon>Arthropoda</taxon>
        <taxon>Crustacea</taxon>
        <taxon>Multicrustacea</taxon>
        <taxon>Malacostraca</taxon>
        <taxon>Eumalacostraca</taxon>
        <taxon>Peracarida</taxon>
        <taxon>Isopoda</taxon>
        <taxon>Oniscidea</taxon>
        <taxon>Crinocheta</taxon>
        <taxon>Armadillidiidae</taxon>
        <taxon>Armadillidium</taxon>
    </lineage>
</organism>
<sequence>MARGHQKAQSQAKAIAKNQALKSKQGHNANEQKKAAMKALTHQCPVCRGMMPDPKTFKQHFENKHPTHAMPDCLKDI</sequence>
<evidence type="ECO:0000313" key="7">
    <source>
        <dbReference type="EMBL" id="KAB7497629.1"/>
    </source>
</evidence>
<dbReference type="InterPro" id="IPR026939">
    <property type="entry name" value="ZNF706/At2g23090_sf"/>
</dbReference>
<dbReference type="EMBL" id="SEYY01020069">
    <property type="protein sequence ID" value="KAB7497629.1"/>
    <property type="molecule type" value="Genomic_DNA"/>
</dbReference>
<protein>
    <submittedName>
        <fullName evidence="7">Zinc finger protein</fullName>
    </submittedName>
</protein>